<evidence type="ECO:0000256" key="11">
    <source>
        <dbReference type="ARBA" id="ARBA00029981"/>
    </source>
</evidence>
<dbReference type="Ensembl" id="ENSEEET00000004610.2">
    <property type="protein sequence ID" value="ENSEEEP00000004546.2"/>
    <property type="gene ID" value="ENSEEEG00000002337.2"/>
</dbReference>
<evidence type="ECO:0000256" key="1">
    <source>
        <dbReference type="ARBA" id="ARBA00001946"/>
    </source>
</evidence>
<dbReference type="InterPro" id="IPR029063">
    <property type="entry name" value="SAM-dependent_MTases_sf"/>
</dbReference>
<dbReference type="GeneTree" id="ENSGT00390000004798"/>
<dbReference type="GO" id="GO:0001510">
    <property type="term" value="P:RNA methylation"/>
    <property type="evidence" value="ECO:0007669"/>
    <property type="project" value="Ensembl"/>
</dbReference>
<dbReference type="Proteomes" id="UP000314983">
    <property type="component" value="Chromosome 3"/>
</dbReference>
<dbReference type="FunFam" id="3.40.50.150:FF:000124">
    <property type="entry name" value="HEN methyltransferase 1"/>
    <property type="match status" value="1"/>
</dbReference>
<dbReference type="GO" id="GO:0043186">
    <property type="term" value="C:P granule"/>
    <property type="evidence" value="ECO:0007669"/>
    <property type="project" value="Ensembl"/>
</dbReference>
<dbReference type="InterPro" id="IPR026610">
    <property type="entry name" value="Hen1"/>
</dbReference>
<reference evidence="14" key="4">
    <citation type="submission" date="2025-08" db="UniProtKB">
        <authorList>
            <consortium name="Ensembl"/>
        </authorList>
    </citation>
    <scope>IDENTIFICATION</scope>
</reference>
<comment type="cofactor">
    <cofactor evidence="1">
        <name>Mg(2+)</name>
        <dbReference type="ChEBI" id="CHEBI:18420"/>
    </cofactor>
</comment>
<dbReference type="EC" id="2.1.1.386" evidence="12"/>
<dbReference type="GO" id="GO:0090486">
    <property type="term" value="F:small RNA 2'-O-methyltransferase activity"/>
    <property type="evidence" value="ECO:0007669"/>
    <property type="project" value="UniProtKB-EC"/>
</dbReference>
<organism evidence="14 15">
    <name type="scientific">Electrophorus electricus</name>
    <name type="common">Electric eel</name>
    <name type="synonym">Gymnotus electricus</name>
    <dbReference type="NCBI Taxonomy" id="8005"/>
    <lineage>
        <taxon>Eukaryota</taxon>
        <taxon>Metazoa</taxon>
        <taxon>Chordata</taxon>
        <taxon>Craniata</taxon>
        <taxon>Vertebrata</taxon>
        <taxon>Euteleostomi</taxon>
        <taxon>Actinopterygii</taxon>
        <taxon>Neopterygii</taxon>
        <taxon>Teleostei</taxon>
        <taxon>Ostariophysi</taxon>
        <taxon>Gymnotiformes</taxon>
        <taxon>Gymnotoidei</taxon>
        <taxon>Gymnotidae</taxon>
        <taxon>Electrophorus</taxon>
    </lineage>
</organism>
<dbReference type="STRING" id="8005.ENSEEEP00000004546"/>
<dbReference type="PANTHER" id="PTHR21404">
    <property type="entry name" value="HEN1"/>
    <property type="match status" value="1"/>
</dbReference>
<keyword evidence="9" id="KW-0694">RNA-binding</keyword>
<evidence type="ECO:0000256" key="2">
    <source>
        <dbReference type="ARBA" id="ARBA00009026"/>
    </source>
</evidence>
<protein>
    <recommendedName>
        <fullName evidence="3">Small RNA 2'-O-methyltransferase</fullName>
        <ecNumber evidence="12">2.1.1.386</ecNumber>
    </recommendedName>
    <alternativeName>
        <fullName evidence="11">HEN1 methyltransferase homolog 1</fullName>
    </alternativeName>
</protein>
<dbReference type="GO" id="GO:0003723">
    <property type="term" value="F:RNA binding"/>
    <property type="evidence" value="ECO:0007669"/>
    <property type="project" value="UniProtKB-KW"/>
</dbReference>
<evidence type="ECO:0000256" key="4">
    <source>
        <dbReference type="ARBA" id="ARBA00022603"/>
    </source>
</evidence>
<dbReference type="GO" id="GO:0043487">
    <property type="term" value="P:regulation of RNA stability"/>
    <property type="evidence" value="ECO:0007669"/>
    <property type="project" value="Ensembl"/>
</dbReference>
<evidence type="ECO:0000313" key="14">
    <source>
        <dbReference type="Ensembl" id="ENSEEEP00000004546.2"/>
    </source>
</evidence>
<reference evidence="15" key="1">
    <citation type="journal article" date="2014" name="Science">
        <title>Nonhuman genetics. Genomic basis for the convergent evolution of electric organs.</title>
        <authorList>
            <person name="Gallant J.R."/>
            <person name="Traeger L.L."/>
            <person name="Volkening J.D."/>
            <person name="Moffett H."/>
            <person name="Chen P.H."/>
            <person name="Novina C.D."/>
            <person name="Phillips G.N.Jr."/>
            <person name="Anand R."/>
            <person name="Wells G.B."/>
            <person name="Pinch M."/>
            <person name="Guth R."/>
            <person name="Unguez G.A."/>
            <person name="Albert J.S."/>
            <person name="Zakon H.H."/>
            <person name="Samanta M.P."/>
            <person name="Sussman M.R."/>
        </authorList>
    </citation>
    <scope>NUCLEOTIDE SEQUENCE [LARGE SCALE GENOMIC DNA]</scope>
</reference>
<evidence type="ECO:0000313" key="15">
    <source>
        <dbReference type="Proteomes" id="UP000314983"/>
    </source>
</evidence>
<dbReference type="Gene3D" id="3.40.50.150">
    <property type="entry name" value="Vaccinia Virus protein VP39"/>
    <property type="match status" value="1"/>
</dbReference>
<dbReference type="Pfam" id="PF13489">
    <property type="entry name" value="Methyltransf_23"/>
    <property type="match status" value="1"/>
</dbReference>
<name>A0A4W4E0Q1_ELEEL</name>
<accession>A0A4W4E0Q1</accession>
<reference evidence="14" key="3">
    <citation type="submission" date="2020-05" db="EMBL/GenBank/DDBJ databases">
        <title>Electrophorus electricus (electric eel) genome, fEleEle1, primary haplotype.</title>
        <authorList>
            <person name="Myers G."/>
            <person name="Meyer A."/>
            <person name="Fedrigo O."/>
            <person name="Formenti G."/>
            <person name="Rhie A."/>
            <person name="Tracey A."/>
            <person name="Sims Y."/>
            <person name="Jarvis E.D."/>
        </authorList>
    </citation>
    <scope>NUCLEOTIDE SEQUENCE [LARGE SCALE GENOMIC DNA]</scope>
</reference>
<evidence type="ECO:0000256" key="10">
    <source>
        <dbReference type="ARBA" id="ARBA00023158"/>
    </source>
</evidence>
<keyword evidence="8" id="KW-0460">Magnesium</keyword>
<reference evidence="14" key="5">
    <citation type="submission" date="2025-09" db="UniProtKB">
        <authorList>
            <consortium name="Ensembl"/>
        </authorList>
    </citation>
    <scope>IDENTIFICATION</scope>
</reference>
<evidence type="ECO:0000256" key="7">
    <source>
        <dbReference type="ARBA" id="ARBA00022723"/>
    </source>
</evidence>
<gene>
    <name evidence="14" type="primary">HENMT1</name>
</gene>
<dbReference type="GO" id="GO:0030422">
    <property type="term" value="P:siRNA processing"/>
    <property type="evidence" value="ECO:0007669"/>
    <property type="project" value="TreeGrafter"/>
</dbReference>
<evidence type="ECO:0000256" key="3">
    <source>
        <dbReference type="ARBA" id="ARBA00021330"/>
    </source>
</evidence>
<evidence type="ECO:0000256" key="9">
    <source>
        <dbReference type="ARBA" id="ARBA00022884"/>
    </source>
</evidence>
<dbReference type="GO" id="GO:0046872">
    <property type="term" value="F:metal ion binding"/>
    <property type="evidence" value="ECO:0007669"/>
    <property type="project" value="UniProtKB-KW"/>
</dbReference>
<evidence type="ECO:0000256" key="5">
    <source>
        <dbReference type="ARBA" id="ARBA00022679"/>
    </source>
</evidence>
<comment type="catalytic activity">
    <reaction evidence="13">
        <text>small RNA 3'-end nucleotide + S-adenosyl-L-methionine = small RNA 3'-end 2'-O-methylnucleotide + S-adenosyl-L-homocysteine + H(+)</text>
        <dbReference type="Rhea" id="RHEA:37887"/>
        <dbReference type="Rhea" id="RHEA-COMP:10415"/>
        <dbReference type="Rhea" id="RHEA-COMP:10416"/>
        <dbReference type="ChEBI" id="CHEBI:15378"/>
        <dbReference type="ChEBI" id="CHEBI:57856"/>
        <dbReference type="ChEBI" id="CHEBI:59789"/>
        <dbReference type="ChEBI" id="CHEBI:74896"/>
        <dbReference type="ChEBI" id="CHEBI:74898"/>
        <dbReference type="EC" id="2.1.1.386"/>
    </reaction>
</comment>
<keyword evidence="10" id="KW-0943">RNA-mediated gene silencing</keyword>
<proteinExistence type="inferred from homology"/>
<evidence type="ECO:0000256" key="13">
    <source>
        <dbReference type="ARBA" id="ARBA00048418"/>
    </source>
</evidence>
<comment type="similarity">
    <text evidence="2">Belongs to the methyltransferase superfamily. HEN1 family.</text>
</comment>
<dbReference type="OMA" id="YEQRYCA"/>
<dbReference type="GO" id="GO:0048599">
    <property type="term" value="P:oocyte development"/>
    <property type="evidence" value="ECO:0007669"/>
    <property type="project" value="Ensembl"/>
</dbReference>
<keyword evidence="6" id="KW-0949">S-adenosyl-L-methionine</keyword>
<dbReference type="GO" id="GO:0140990">
    <property type="term" value="P:primary piRNA processing"/>
    <property type="evidence" value="ECO:0007669"/>
    <property type="project" value="Ensembl"/>
</dbReference>
<sequence length="406" mass="45834">VFSKPARCSSLSLNAEQLIVVCQKTTMSNLFSPPLYKQRHQFVIEFVKRFAPRKVLDVGCADCRLLTTLKVHRHGVELLAGVDIDCAAIQRRKHALAPLSSDYLVPGDRPLTIELYHGSVMEKEPCTKGFDLVTCIELIEHLDPGDVEKFSDGVFGYMVPHAVIISTPNAEFNPVLPGLTGFRHKDHKFEWTRAQFSTWALGICWKYGYSVEFTGVGEAQDRDVGFCSQIAVFQRDTELNAPVNNTYLVPQVYRLVCLYKVVYPSLQDNKVFHRTLVSEVLYSAESLRRRWREERDGARSDLTSDICGSGSAEGQGVYRCGRSVRVPLLDVWASPRVQALCVDVQHLREALLAGSWVQLDTDGGAIVLPDEDEENEEEEQEEECGREFAFRLEKRNITEDWDADLG</sequence>
<dbReference type="SUPFAM" id="SSF53335">
    <property type="entry name" value="S-adenosyl-L-methionine-dependent methyltransferases"/>
    <property type="match status" value="1"/>
</dbReference>
<keyword evidence="7" id="KW-0479">Metal-binding</keyword>
<dbReference type="PANTHER" id="PTHR21404:SF3">
    <property type="entry name" value="SMALL RNA 2'-O-METHYLTRANSFERASE"/>
    <property type="match status" value="1"/>
</dbReference>
<evidence type="ECO:0000256" key="6">
    <source>
        <dbReference type="ARBA" id="ARBA00022691"/>
    </source>
</evidence>
<dbReference type="AlphaFoldDB" id="A0A4W4E0Q1"/>
<evidence type="ECO:0000256" key="12">
    <source>
        <dbReference type="ARBA" id="ARBA00035025"/>
    </source>
</evidence>
<dbReference type="GO" id="GO:0005634">
    <property type="term" value="C:nucleus"/>
    <property type="evidence" value="ECO:0007669"/>
    <property type="project" value="TreeGrafter"/>
</dbReference>
<keyword evidence="4" id="KW-0489">Methyltransferase</keyword>
<evidence type="ECO:0000256" key="8">
    <source>
        <dbReference type="ARBA" id="ARBA00022842"/>
    </source>
</evidence>
<keyword evidence="15" id="KW-1185">Reference proteome</keyword>
<keyword evidence="5" id="KW-0808">Transferase</keyword>
<reference evidence="15" key="2">
    <citation type="journal article" date="2017" name="Sci. Adv.">
        <title>A tail of two voltages: Proteomic comparison of the three electric organs of the electric eel.</title>
        <authorList>
            <person name="Traeger L.L."/>
            <person name="Sabat G."/>
            <person name="Barrett-Wilt G.A."/>
            <person name="Wells G.B."/>
            <person name="Sussman M.R."/>
        </authorList>
    </citation>
    <scope>NUCLEOTIDE SEQUENCE [LARGE SCALE GENOMIC DNA]</scope>
</reference>